<keyword evidence="1" id="KW-1133">Transmembrane helix</keyword>
<keyword evidence="3" id="KW-1185">Reference proteome</keyword>
<name>A0A7M2YTJ7_9ACTN</name>
<proteinExistence type="predicted"/>
<dbReference type="Proteomes" id="UP000254134">
    <property type="component" value="Unassembled WGS sequence"/>
</dbReference>
<reference evidence="2 3" key="1">
    <citation type="submission" date="2018-07" db="EMBL/GenBank/DDBJ databases">
        <title>High-quality-draft genome sequence of Gaiella occulta.</title>
        <authorList>
            <person name="Severino R."/>
            <person name="Froufe H.J.C."/>
            <person name="Rainey F.A."/>
            <person name="Barroso C."/>
            <person name="Albuquerque L."/>
            <person name="Lobo-Da-Cunha A."/>
            <person name="Da Costa M.S."/>
            <person name="Egas C."/>
        </authorList>
    </citation>
    <scope>NUCLEOTIDE SEQUENCE [LARGE SCALE GENOMIC DNA]</scope>
    <source>
        <strain evidence="2 3">F2-233</strain>
    </source>
</reference>
<dbReference type="OrthoDB" id="4328209at2"/>
<gene>
    <name evidence="2" type="ORF">Gocc_2769</name>
</gene>
<sequence length="238" mass="25485">MNDLHATLTALAEEIEFPPTPELLAAISRERPVSRRARRMRVAIVLVAIAAGIAAGLALSPGARSAFRALFRVGSVEIVRLDEAPPTAAARLVPFGRPVSLDEASRFVPFRIRLPRTATGRPPATVYLDRAGGGIVSLVWCCERRIVLTEVVSGVPGLLEKTVGPATLIEPVDVAGRRGLWVEGADHVVRVAAPDGPWLERTVRVRGGVLIWASDGVTLRLEGDVSKAEALAIARHVR</sequence>
<feature type="transmembrane region" description="Helical" evidence="1">
    <location>
        <begin position="40"/>
        <end position="59"/>
    </location>
</feature>
<dbReference type="RefSeq" id="WP_114797172.1">
    <property type="nucleotide sequence ID" value="NZ_QQZY01000009.1"/>
</dbReference>
<protein>
    <recommendedName>
        <fullName evidence="4">DUF4367 domain-containing protein</fullName>
    </recommendedName>
</protein>
<evidence type="ECO:0000313" key="2">
    <source>
        <dbReference type="EMBL" id="RDI73413.1"/>
    </source>
</evidence>
<reference evidence="3" key="2">
    <citation type="journal article" date="2019" name="MicrobiologyOpen">
        <title>High-quality draft genome sequence of Gaiella occulta isolated from a 150 meter deep mineral water borehole and comparison with the genome sequences of other deep-branching lineages of the phylum Actinobacteria.</title>
        <authorList>
            <person name="Severino R."/>
            <person name="Froufe H.J.C."/>
            <person name="Barroso C."/>
            <person name="Albuquerque L."/>
            <person name="Lobo-da-Cunha A."/>
            <person name="da Costa M.S."/>
            <person name="Egas C."/>
        </authorList>
    </citation>
    <scope>NUCLEOTIDE SEQUENCE [LARGE SCALE GENOMIC DNA]</scope>
    <source>
        <strain evidence="3">F2-233</strain>
    </source>
</reference>
<evidence type="ECO:0000313" key="3">
    <source>
        <dbReference type="Proteomes" id="UP000254134"/>
    </source>
</evidence>
<evidence type="ECO:0008006" key="4">
    <source>
        <dbReference type="Google" id="ProtNLM"/>
    </source>
</evidence>
<dbReference type="AlphaFoldDB" id="A0A7M2YTJ7"/>
<organism evidence="2 3">
    <name type="scientific">Gaiella occulta</name>
    <dbReference type="NCBI Taxonomy" id="1002870"/>
    <lineage>
        <taxon>Bacteria</taxon>
        <taxon>Bacillati</taxon>
        <taxon>Actinomycetota</taxon>
        <taxon>Thermoleophilia</taxon>
        <taxon>Gaiellales</taxon>
        <taxon>Gaiellaceae</taxon>
        <taxon>Gaiella</taxon>
    </lineage>
</organism>
<accession>A0A7M2YTJ7</accession>
<keyword evidence="1" id="KW-0812">Transmembrane</keyword>
<keyword evidence="1" id="KW-0472">Membrane</keyword>
<evidence type="ECO:0000256" key="1">
    <source>
        <dbReference type="SAM" id="Phobius"/>
    </source>
</evidence>
<comment type="caution">
    <text evidence="2">The sequence shown here is derived from an EMBL/GenBank/DDBJ whole genome shotgun (WGS) entry which is preliminary data.</text>
</comment>
<dbReference type="EMBL" id="QQZY01000009">
    <property type="protein sequence ID" value="RDI73413.1"/>
    <property type="molecule type" value="Genomic_DNA"/>
</dbReference>